<comment type="caution">
    <text evidence="4">The sequence shown here is derived from an EMBL/GenBank/DDBJ whole genome shotgun (WGS) entry which is preliminary data.</text>
</comment>
<name>A0ABP9Q576_9PSEU</name>
<dbReference type="SMART" id="SM00710">
    <property type="entry name" value="PbH1"/>
    <property type="match status" value="5"/>
</dbReference>
<dbReference type="SUPFAM" id="SSF51126">
    <property type="entry name" value="Pectin lyase-like"/>
    <property type="match status" value="1"/>
</dbReference>
<evidence type="ECO:0000313" key="5">
    <source>
        <dbReference type="Proteomes" id="UP001428817"/>
    </source>
</evidence>
<dbReference type="InterPro" id="IPR006626">
    <property type="entry name" value="PbH1"/>
</dbReference>
<evidence type="ECO:0000256" key="1">
    <source>
        <dbReference type="SAM" id="MobiDB-lite"/>
    </source>
</evidence>
<feature type="compositionally biased region" description="Basic and acidic residues" evidence="1">
    <location>
        <begin position="182"/>
        <end position="212"/>
    </location>
</feature>
<dbReference type="InterPro" id="IPR039448">
    <property type="entry name" value="Beta_helix"/>
</dbReference>
<dbReference type="RefSeq" id="WP_185059511.1">
    <property type="nucleotide sequence ID" value="NZ_BAABJP010000015.1"/>
</dbReference>
<protein>
    <recommendedName>
        <fullName evidence="3">Right handed beta helix domain-containing protein</fullName>
    </recommendedName>
</protein>
<dbReference type="Gene3D" id="2.160.20.10">
    <property type="entry name" value="Single-stranded right-handed beta-helix, Pectin lyase-like"/>
    <property type="match status" value="1"/>
</dbReference>
<feature type="region of interest" description="Disordered" evidence="1">
    <location>
        <begin position="1"/>
        <end position="36"/>
    </location>
</feature>
<dbReference type="InterPro" id="IPR011050">
    <property type="entry name" value="Pectin_lyase_fold/virulence"/>
</dbReference>
<keyword evidence="2" id="KW-0472">Membrane</keyword>
<feature type="transmembrane region" description="Helical" evidence="2">
    <location>
        <begin position="284"/>
        <end position="306"/>
    </location>
</feature>
<accession>A0ABP9Q576</accession>
<dbReference type="Proteomes" id="UP001428817">
    <property type="component" value="Unassembled WGS sequence"/>
</dbReference>
<reference evidence="5" key="1">
    <citation type="journal article" date="2019" name="Int. J. Syst. Evol. Microbiol.">
        <title>The Global Catalogue of Microorganisms (GCM) 10K type strain sequencing project: providing services to taxonomists for standard genome sequencing and annotation.</title>
        <authorList>
            <consortium name="The Broad Institute Genomics Platform"/>
            <consortium name="The Broad Institute Genome Sequencing Center for Infectious Disease"/>
            <person name="Wu L."/>
            <person name="Ma J."/>
        </authorList>
    </citation>
    <scope>NUCLEOTIDE SEQUENCE [LARGE SCALE GENOMIC DNA]</scope>
    <source>
        <strain evidence="5">JCM 18303</strain>
    </source>
</reference>
<feature type="region of interest" description="Disordered" evidence="1">
    <location>
        <begin position="51"/>
        <end position="115"/>
    </location>
</feature>
<evidence type="ECO:0000259" key="3">
    <source>
        <dbReference type="Pfam" id="PF13229"/>
    </source>
</evidence>
<keyword evidence="5" id="KW-1185">Reference proteome</keyword>
<evidence type="ECO:0000256" key="2">
    <source>
        <dbReference type="SAM" id="Phobius"/>
    </source>
</evidence>
<keyword evidence="2" id="KW-1133">Transmembrane helix</keyword>
<dbReference type="Pfam" id="PF13229">
    <property type="entry name" value="Beta_helix"/>
    <property type="match status" value="1"/>
</dbReference>
<sequence>MLDFEAALPQQRASSLGQRIAPSTESTWDGRDPRDTSVFLLRDNEMDLPASTLGGSFLAPEHPEGAPVPQADPLIPTPRSAVHSGPLPVTPADSAWAPARSAPATPADQPPATPDLAELSARSIFDPIDPAEAWKPQETAKPEKAEPEKAEPEKAAKPPRKVEKTGETERVGATGTVGNPETAEKPARTELVRKTELVDRTRTPEKPEKAEAKTQLVSPATGRTEVVISEFVDGGSVGAGKVEATTQLIRTASGMTEIRLPRKQRSTRLSLPRMPKVASGGRPGVLTLALVILAVVGLVVGGTALVRTNLFKDDASTNPPLAAPPPPAAPPAPAPDAAAKAAEEARQKAKKQAEAAKKPAPAPGSAQPTLANCTKKVSDGAALNAALASASPGQKICAVGNMGGTRLSVKKGGTAAAPIQVVGDNTTVKGITVDTNNVVLAGFNSVGGEAPGAELTGNNITFRNNKVSKPTGGDYDGMRFFGNNLKILNNTISDINPGGSGAHADCMQTFTSGRPSSLNVTIDGNRCERVDNMCLMAEGPGDVGDGGGGDGTSANWTFSNNYCDTHAGQALMIEAVQNVTVKGNNIVGKVDKAFAFDIGSTGAKVLGNKLAAGIGYEVGMDSSSKKGYQGPAVGGAP</sequence>
<dbReference type="EMBL" id="BAABJP010000015">
    <property type="protein sequence ID" value="GAA5156857.1"/>
    <property type="molecule type" value="Genomic_DNA"/>
</dbReference>
<evidence type="ECO:0000313" key="4">
    <source>
        <dbReference type="EMBL" id="GAA5156857.1"/>
    </source>
</evidence>
<feature type="compositionally biased region" description="Basic and acidic residues" evidence="1">
    <location>
        <begin position="341"/>
        <end position="357"/>
    </location>
</feature>
<keyword evidence="2" id="KW-0812">Transmembrane</keyword>
<feature type="region of interest" description="Disordered" evidence="1">
    <location>
        <begin position="316"/>
        <end position="371"/>
    </location>
</feature>
<organism evidence="4 5">
    <name type="scientific">Pseudonocardia eucalypti</name>
    <dbReference type="NCBI Taxonomy" id="648755"/>
    <lineage>
        <taxon>Bacteria</taxon>
        <taxon>Bacillati</taxon>
        <taxon>Actinomycetota</taxon>
        <taxon>Actinomycetes</taxon>
        <taxon>Pseudonocardiales</taxon>
        <taxon>Pseudonocardiaceae</taxon>
        <taxon>Pseudonocardia</taxon>
    </lineage>
</organism>
<feature type="compositionally biased region" description="Basic and acidic residues" evidence="1">
    <location>
        <begin position="138"/>
        <end position="170"/>
    </location>
</feature>
<dbReference type="InterPro" id="IPR012334">
    <property type="entry name" value="Pectin_lyas_fold"/>
</dbReference>
<feature type="domain" description="Right handed beta helix" evidence="3">
    <location>
        <begin position="429"/>
        <end position="609"/>
    </location>
</feature>
<feature type="region of interest" description="Disordered" evidence="1">
    <location>
        <begin position="132"/>
        <end position="218"/>
    </location>
</feature>
<feature type="compositionally biased region" description="Pro residues" evidence="1">
    <location>
        <begin position="321"/>
        <end position="334"/>
    </location>
</feature>
<gene>
    <name evidence="4" type="ORF">GCM10023321_33600</name>
</gene>
<proteinExistence type="predicted"/>
<feature type="compositionally biased region" description="Polar residues" evidence="1">
    <location>
        <begin position="11"/>
        <end position="27"/>
    </location>
</feature>